<evidence type="ECO:0000313" key="5">
    <source>
        <dbReference type="EMBL" id="KAF0689659.1"/>
    </source>
</evidence>
<keyword evidence="2" id="KW-0732">Signal</keyword>
<sequence length="538" mass="60559">MMMRRAVRVAAVAAVLLHTLCMAQEKTHHAMEDEDQDGIMDPEELTALRSKLHQVFDPDASGRVEKDEMRSVLQVEHVSQEFNSLDQDADSFVSTAELDSRWDELGAEMTVDEVADWIAYSVQLPQYAQLFRDHFVSGYTFPLLMEKNGERLKELGIASSLHRQQLALMMKRKIAQVGRPPVEIKETSCQVVQKKGSRPPKVKVQWKPTHDAASHYQLQVHRDNKWHTLSFGQETSHSQVVPSTDDESHYKNYRLTTWNSFGRSGRVEVECDGDLNLDTVAPTPALTTSTGSSDSDSWLASWLAYYGKYWFWLDEAILLSALLFFPLRAFIYGDADFLLRLFRKLPPNSATRVEVTLDQIEAGLAEARLRIKWDRPADNGVPIVCYCVRWTDEAGAANYVKLIESPLPSVCFIPGLRFGETYKFTVESTNAFGLVSKSAQSTYMATNPVAIPAIAPAIPPVPRDQCYICLDPAETKSGMWNVGLHYCCVCDHQFCNAHKKTTSHSFIMHCPAINGKCVCSRCPEPLRVKKRNSSGLQS</sequence>
<gene>
    <name evidence="6" type="primary">Aste57867_18896</name>
    <name evidence="5" type="ORF">As57867_018832</name>
    <name evidence="6" type="ORF">ASTE57867_18896</name>
</gene>
<evidence type="ECO:0000259" key="3">
    <source>
        <dbReference type="PROSITE" id="PS50105"/>
    </source>
</evidence>
<dbReference type="GO" id="GO:0002115">
    <property type="term" value="P:store-operated calcium entry"/>
    <property type="evidence" value="ECO:0007669"/>
    <property type="project" value="TreeGrafter"/>
</dbReference>
<dbReference type="InterPro" id="IPR013783">
    <property type="entry name" value="Ig-like_fold"/>
</dbReference>
<dbReference type="FunFam" id="1.10.150.50:FF:000074">
    <property type="entry name" value="Stromal interaction molecule"/>
    <property type="match status" value="1"/>
</dbReference>
<dbReference type="Proteomes" id="UP000332933">
    <property type="component" value="Unassembled WGS sequence"/>
</dbReference>
<dbReference type="CDD" id="cd00063">
    <property type="entry name" value="FN3"/>
    <property type="match status" value="1"/>
</dbReference>
<reference evidence="5" key="2">
    <citation type="submission" date="2019-06" db="EMBL/GenBank/DDBJ databases">
        <title>Genomics analysis of Aphanomyces spp. identifies a new class of oomycete effector associated with host adaptation.</title>
        <authorList>
            <person name="Gaulin E."/>
        </authorList>
    </citation>
    <scope>NUCLEOTIDE SEQUENCE</scope>
    <source>
        <strain evidence="5">CBS 578.67</strain>
    </source>
</reference>
<dbReference type="InterPro" id="IPR037608">
    <property type="entry name" value="STIM1/2"/>
</dbReference>
<dbReference type="Pfam" id="PF07647">
    <property type="entry name" value="SAM_2"/>
    <property type="match status" value="1"/>
</dbReference>
<reference evidence="6 7" key="1">
    <citation type="submission" date="2019-03" db="EMBL/GenBank/DDBJ databases">
        <authorList>
            <person name="Gaulin E."/>
            <person name="Dumas B."/>
        </authorList>
    </citation>
    <scope>NUCLEOTIDE SEQUENCE [LARGE SCALE GENOMIC DNA]</scope>
    <source>
        <strain evidence="6">CBS 568.67</strain>
    </source>
</reference>
<dbReference type="InterPro" id="IPR018247">
    <property type="entry name" value="EF_Hand_1_Ca_BS"/>
</dbReference>
<keyword evidence="1" id="KW-0106">Calcium</keyword>
<dbReference type="GO" id="GO:0005886">
    <property type="term" value="C:plasma membrane"/>
    <property type="evidence" value="ECO:0007669"/>
    <property type="project" value="TreeGrafter"/>
</dbReference>
<dbReference type="AlphaFoldDB" id="A0A485LCZ4"/>
<feature type="domain" description="SAM" evidence="3">
    <location>
        <begin position="109"/>
        <end position="166"/>
    </location>
</feature>
<dbReference type="SUPFAM" id="SSF47473">
    <property type="entry name" value="EF-hand"/>
    <property type="match status" value="1"/>
</dbReference>
<dbReference type="PROSITE" id="PS00018">
    <property type="entry name" value="EF_HAND_1"/>
    <property type="match status" value="1"/>
</dbReference>
<dbReference type="SUPFAM" id="SSF49265">
    <property type="entry name" value="Fibronectin type III"/>
    <property type="match status" value="1"/>
</dbReference>
<dbReference type="GO" id="GO:0005509">
    <property type="term" value="F:calcium ion binding"/>
    <property type="evidence" value="ECO:0007669"/>
    <property type="project" value="TreeGrafter"/>
</dbReference>
<keyword evidence="7" id="KW-1185">Reference proteome</keyword>
<dbReference type="EMBL" id="CAADRA010006444">
    <property type="protein sequence ID" value="VFT95628.1"/>
    <property type="molecule type" value="Genomic_DNA"/>
</dbReference>
<organism evidence="6 7">
    <name type="scientific">Aphanomyces stellatus</name>
    <dbReference type="NCBI Taxonomy" id="120398"/>
    <lineage>
        <taxon>Eukaryota</taxon>
        <taxon>Sar</taxon>
        <taxon>Stramenopiles</taxon>
        <taxon>Oomycota</taxon>
        <taxon>Saprolegniomycetes</taxon>
        <taxon>Saprolegniales</taxon>
        <taxon>Verrucalvaceae</taxon>
        <taxon>Aphanomyces</taxon>
    </lineage>
</organism>
<dbReference type="PROSITE" id="PS50853">
    <property type="entry name" value="FN3"/>
    <property type="match status" value="1"/>
</dbReference>
<dbReference type="InterPro" id="IPR036116">
    <property type="entry name" value="FN3_sf"/>
</dbReference>
<dbReference type="Gene3D" id="1.10.238.10">
    <property type="entry name" value="EF-hand"/>
    <property type="match status" value="1"/>
</dbReference>
<dbReference type="Gene3D" id="2.60.40.10">
    <property type="entry name" value="Immunoglobulins"/>
    <property type="match status" value="1"/>
</dbReference>
<evidence type="ECO:0000256" key="1">
    <source>
        <dbReference type="ARBA" id="ARBA00022837"/>
    </source>
</evidence>
<feature type="domain" description="Fibronectin type-III" evidence="4">
    <location>
        <begin position="346"/>
        <end position="449"/>
    </location>
</feature>
<dbReference type="InterPro" id="IPR013761">
    <property type="entry name" value="SAM/pointed_sf"/>
</dbReference>
<dbReference type="SMART" id="SM00454">
    <property type="entry name" value="SAM"/>
    <property type="match status" value="1"/>
</dbReference>
<dbReference type="InterPro" id="IPR001660">
    <property type="entry name" value="SAM"/>
</dbReference>
<dbReference type="GO" id="GO:0006874">
    <property type="term" value="P:intracellular calcium ion homeostasis"/>
    <property type="evidence" value="ECO:0007669"/>
    <property type="project" value="TreeGrafter"/>
</dbReference>
<proteinExistence type="predicted"/>
<dbReference type="SUPFAM" id="SSF47769">
    <property type="entry name" value="SAM/Pointed domain"/>
    <property type="match status" value="1"/>
</dbReference>
<dbReference type="PANTHER" id="PTHR15136">
    <property type="entry name" value="STROMAL INTERACTION MOLECULE HOMOLOG"/>
    <property type="match status" value="1"/>
</dbReference>
<dbReference type="GO" id="GO:0005246">
    <property type="term" value="F:calcium channel regulator activity"/>
    <property type="evidence" value="ECO:0007669"/>
    <property type="project" value="InterPro"/>
</dbReference>
<evidence type="ECO:0000313" key="6">
    <source>
        <dbReference type="EMBL" id="VFT95628.1"/>
    </source>
</evidence>
<evidence type="ECO:0000259" key="4">
    <source>
        <dbReference type="PROSITE" id="PS50853"/>
    </source>
</evidence>
<dbReference type="PROSITE" id="PS50105">
    <property type="entry name" value="SAM_DOMAIN"/>
    <property type="match status" value="1"/>
</dbReference>
<dbReference type="Gene3D" id="1.10.150.50">
    <property type="entry name" value="Transcription Factor, Ets-1"/>
    <property type="match status" value="1"/>
</dbReference>
<dbReference type="PANTHER" id="PTHR15136:SF13">
    <property type="entry name" value="SAM DOMAIN-CONTAINING PROTEIN"/>
    <property type="match status" value="1"/>
</dbReference>
<dbReference type="InterPro" id="IPR011992">
    <property type="entry name" value="EF-hand-dom_pair"/>
</dbReference>
<evidence type="ECO:0000313" key="7">
    <source>
        <dbReference type="Proteomes" id="UP000332933"/>
    </source>
</evidence>
<name>A0A485LCZ4_9STRA</name>
<dbReference type="EMBL" id="VJMH01006423">
    <property type="protein sequence ID" value="KAF0689659.1"/>
    <property type="molecule type" value="Genomic_DNA"/>
</dbReference>
<feature type="chain" id="PRO_5036116449" evidence="2">
    <location>
        <begin position="24"/>
        <end position="538"/>
    </location>
</feature>
<accession>A0A485LCZ4</accession>
<feature type="signal peptide" evidence="2">
    <location>
        <begin position="1"/>
        <end position="23"/>
    </location>
</feature>
<dbReference type="InterPro" id="IPR003961">
    <property type="entry name" value="FN3_dom"/>
</dbReference>
<protein>
    <submittedName>
        <fullName evidence="6">Aste57867_18896 protein</fullName>
    </submittedName>
</protein>
<dbReference type="OrthoDB" id="9986177at2759"/>
<dbReference type="GO" id="GO:0005783">
    <property type="term" value="C:endoplasmic reticulum"/>
    <property type="evidence" value="ECO:0007669"/>
    <property type="project" value="TreeGrafter"/>
</dbReference>
<evidence type="ECO:0000256" key="2">
    <source>
        <dbReference type="SAM" id="SignalP"/>
    </source>
</evidence>